<feature type="transmembrane region" description="Helical" evidence="1">
    <location>
        <begin position="81"/>
        <end position="101"/>
    </location>
</feature>
<keyword evidence="1" id="KW-1133">Transmembrane helix</keyword>
<dbReference type="InterPro" id="IPR012373">
    <property type="entry name" value="Ferrdict_sens_TM"/>
</dbReference>
<gene>
    <name evidence="4" type="ORF">U0035_03685</name>
</gene>
<reference evidence="4 5" key="1">
    <citation type="submission" date="2023-12" db="EMBL/GenBank/DDBJ databases">
        <title>Genome sequencing and assembly of bacterial species from a model synthetic community.</title>
        <authorList>
            <person name="Hogle S.L."/>
        </authorList>
    </citation>
    <scope>NUCLEOTIDE SEQUENCE [LARGE SCALE GENOMIC DNA]</scope>
    <source>
        <strain evidence="4 5">HAMBI_3031</strain>
    </source>
</reference>
<evidence type="ECO:0000313" key="5">
    <source>
        <dbReference type="Proteomes" id="UP001325680"/>
    </source>
</evidence>
<feature type="domain" description="Protein FecR C-terminal" evidence="3">
    <location>
        <begin position="271"/>
        <end position="339"/>
    </location>
</feature>
<dbReference type="Pfam" id="PF16344">
    <property type="entry name" value="FecR_C"/>
    <property type="match status" value="1"/>
</dbReference>
<dbReference type="InterPro" id="IPR032508">
    <property type="entry name" value="FecR_C"/>
</dbReference>
<dbReference type="Proteomes" id="UP001325680">
    <property type="component" value="Chromosome"/>
</dbReference>
<dbReference type="Pfam" id="PF04773">
    <property type="entry name" value="FecR"/>
    <property type="match status" value="1"/>
</dbReference>
<dbReference type="RefSeq" id="WP_114792789.1">
    <property type="nucleotide sequence ID" value="NZ_CP139960.1"/>
</dbReference>
<evidence type="ECO:0000256" key="1">
    <source>
        <dbReference type="SAM" id="Phobius"/>
    </source>
</evidence>
<dbReference type="Gene3D" id="3.55.50.30">
    <property type="match status" value="1"/>
</dbReference>
<dbReference type="PIRSF" id="PIRSF018266">
    <property type="entry name" value="FecR"/>
    <property type="match status" value="1"/>
</dbReference>
<keyword evidence="1" id="KW-0472">Membrane</keyword>
<sequence>MIKKQSGETTLEEQLELSDLTKNSEYSGLLVEGMNEVLNSSLSYPSETRGGSVNKALDKIRERIKTSEPVPLAAKSRPVRVYLAVAASVILVLGCTFFYWMQSGVPAGHAANIVVTKKGSKTNLVLPDGTKVWINADSRLSYDKEFGINRREVYLTGEAYFDVVKDKKRPFIVHTDNIEVKVLGTAFNVRAYDDEKNIQTTLLRGSIEVLLKDNNKTLLLAPNEKMIVRNTAAQSHLKKMPEGGLPEIELLKLAPRKIDSLSVETEWTHNRLVFEQEKLTDIIPVLERWYNITIELKNKQDAGVLYRGKFENDSLEDVLESLKMIGNFSYTIQKDKVVIY</sequence>
<proteinExistence type="predicted"/>
<dbReference type="PANTHER" id="PTHR30273">
    <property type="entry name" value="PERIPLASMIC SIGNAL SENSOR AND SIGMA FACTOR ACTIVATOR FECR-RELATED"/>
    <property type="match status" value="1"/>
</dbReference>
<name>A0ABZ0WAZ3_9BACT</name>
<evidence type="ECO:0000313" key="4">
    <source>
        <dbReference type="EMBL" id="WQD39251.1"/>
    </source>
</evidence>
<dbReference type="PANTHER" id="PTHR30273:SF2">
    <property type="entry name" value="PROTEIN FECR"/>
    <property type="match status" value="1"/>
</dbReference>
<keyword evidence="5" id="KW-1185">Reference proteome</keyword>
<evidence type="ECO:0000259" key="3">
    <source>
        <dbReference type="Pfam" id="PF16344"/>
    </source>
</evidence>
<keyword evidence="1" id="KW-0812">Transmembrane</keyword>
<dbReference type="EMBL" id="CP139960">
    <property type="protein sequence ID" value="WQD39251.1"/>
    <property type="molecule type" value="Genomic_DNA"/>
</dbReference>
<dbReference type="Gene3D" id="2.60.120.1440">
    <property type="match status" value="1"/>
</dbReference>
<dbReference type="InterPro" id="IPR006860">
    <property type="entry name" value="FecR"/>
</dbReference>
<feature type="domain" description="FecR protein" evidence="2">
    <location>
        <begin position="114"/>
        <end position="208"/>
    </location>
</feature>
<accession>A0ABZ0WAZ3</accession>
<organism evidence="4 5">
    <name type="scientific">Niabella yanshanensis</name>
    <dbReference type="NCBI Taxonomy" id="577386"/>
    <lineage>
        <taxon>Bacteria</taxon>
        <taxon>Pseudomonadati</taxon>
        <taxon>Bacteroidota</taxon>
        <taxon>Chitinophagia</taxon>
        <taxon>Chitinophagales</taxon>
        <taxon>Chitinophagaceae</taxon>
        <taxon>Niabella</taxon>
    </lineage>
</organism>
<evidence type="ECO:0000259" key="2">
    <source>
        <dbReference type="Pfam" id="PF04773"/>
    </source>
</evidence>
<protein>
    <submittedName>
        <fullName evidence="4">FecR domain-containing protein</fullName>
    </submittedName>
</protein>